<keyword evidence="5 9" id="KW-0472">Membrane</keyword>
<evidence type="ECO:0000313" key="13">
    <source>
        <dbReference type="Proteomes" id="UP000008782"/>
    </source>
</evidence>
<dbReference type="eggNOG" id="ENOG502S92W">
    <property type="taxonomic scope" value="Eukaryota"/>
</dbReference>
<feature type="transmembrane region" description="Helical" evidence="9">
    <location>
        <begin position="209"/>
        <end position="231"/>
    </location>
</feature>
<keyword evidence="3" id="KW-0336">GPI-anchor</keyword>
<dbReference type="AlphaFoldDB" id="E3QPR8"/>
<keyword evidence="9" id="KW-0812">Transmembrane</keyword>
<reference evidence="13" key="1">
    <citation type="journal article" date="2012" name="Nat. Genet.">
        <title>Lifestyle transitions in plant pathogenic Colletotrichum fungi deciphered by genome and transcriptome analyses.</title>
        <authorList>
            <person name="O'Connell R.J."/>
            <person name="Thon M.R."/>
            <person name="Hacquard S."/>
            <person name="Amyotte S.G."/>
            <person name="Kleemann J."/>
            <person name="Torres M.F."/>
            <person name="Damm U."/>
            <person name="Buiate E.A."/>
            <person name="Epstein L."/>
            <person name="Alkan N."/>
            <person name="Altmueller J."/>
            <person name="Alvarado-Balderrama L."/>
            <person name="Bauser C.A."/>
            <person name="Becker C."/>
            <person name="Birren B.W."/>
            <person name="Chen Z."/>
            <person name="Choi J."/>
            <person name="Crouch J.A."/>
            <person name="Duvick J.P."/>
            <person name="Farman M.A."/>
            <person name="Gan P."/>
            <person name="Heiman D."/>
            <person name="Henrissat B."/>
            <person name="Howard R.J."/>
            <person name="Kabbage M."/>
            <person name="Koch C."/>
            <person name="Kracher B."/>
            <person name="Kubo Y."/>
            <person name="Law A.D."/>
            <person name="Lebrun M.-H."/>
            <person name="Lee Y.-H."/>
            <person name="Miyara I."/>
            <person name="Moore N."/>
            <person name="Neumann U."/>
            <person name="Nordstroem K."/>
            <person name="Panaccione D.G."/>
            <person name="Panstruga R."/>
            <person name="Place M."/>
            <person name="Proctor R.H."/>
            <person name="Prusky D."/>
            <person name="Rech G."/>
            <person name="Reinhardt R."/>
            <person name="Rollins J.A."/>
            <person name="Rounsley S."/>
            <person name="Schardl C.L."/>
            <person name="Schwartz D.C."/>
            <person name="Shenoy N."/>
            <person name="Shirasu K."/>
            <person name="Sikhakolli U.R."/>
            <person name="Stueber K."/>
            <person name="Sukno S.A."/>
            <person name="Sweigard J.A."/>
            <person name="Takano Y."/>
            <person name="Takahara H."/>
            <person name="Trail F."/>
            <person name="van der Does H.C."/>
            <person name="Voll L.M."/>
            <person name="Will I."/>
            <person name="Young S."/>
            <person name="Zeng Q."/>
            <person name="Zhang J."/>
            <person name="Zhou S."/>
            <person name="Dickman M.B."/>
            <person name="Schulze-Lefert P."/>
            <person name="Ver Loren van Themaat E."/>
            <person name="Ma L.-J."/>
            <person name="Vaillancourt L.J."/>
        </authorList>
    </citation>
    <scope>NUCLEOTIDE SEQUENCE [LARGE SCALE GENOMIC DNA]</scope>
    <source>
        <strain evidence="13">M1.001 / M2 / FGSC 10212</strain>
    </source>
</reference>
<organism evidence="13">
    <name type="scientific">Colletotrichum graminicola (strain M1.001 / M2 / FGSC 10212)</name>
    <name type="common">Maize anthracnose fungus</name>
    <name type="synonym">Glomerella graminicola</name>
    <dbReference type="NCBI Taxonomy" id="645133"/>
    <lineage>
        <taxon>Eukaryota</taxon>
        <taxon>Fungi</taxon>
        <taxon>Dikarya</taxon>
        <taxon>Ascomycota</taxon>
        <taxon>Pezizomycotina</taxon>
        <taxon>Sordariomycetes</taxon>
        <taxon>Hypocreomycetidae</taxon>
        <taxon>Glomerellales</taxon>
        <taxon>Glomerellaceae</taxon>
        <taxon>Colletotrichum</taxon>
        <taxon>Colletotrichum graminicola species complex</taxon>
    </lineage>
</organism>
<evidence type="ECO:0000256" key="8">
    <source>
        <dbReference type="SAM" id="MobiDB-lite"/>
    </source>
</evidence>
<evidence type="ECO:0000259" key="11">
    <source>
        <dbReference type="Pfam" id="PF20238"/>
    </source>
</evidence>
<keyword evidence="9" id="KW-1133">Transmembrane helix</keyword>
<dbReference type="OrthoDB" id="2146436at2759"/>
<evidence type="ECO:0000256" key="1">
    <source>
        <dbReference type="ARBA" id="ARBA00004609"/>
    </source>
</evidence>
<keyword evidence="2" id="KW-1003">Cell membrane</keyword>
<accession>E3QPR8</accession>
<evidence type="ECO:0000256" key="5">
    <source>
        <dbReference type="ARBA" id="ARBA00023136"/>
    </source>
</evidence>
<name>E3QPR8_COLGM</name>
<feature type="domain" description="Copper acquisition factor BIM1-like" evidence="11">
    <location>
        <begin position="17"/>
        <end position="152"/>
    </location>
</feature>
<keyword evidence="7" id="KW-0449">Lipoprotein</keyword>
<proteinExistence type="predicted"/>
<dbReference type="CDD" id="cd21176">
    <property type="entry name" value="LPMO_auxiliary-like"/>
    <property type="match status" value="1"/>
</dbReference>
<dbReference type="GO" id="GO:0098552">
    <property type="term" value="C:side of membrane"/>
    <property type="evidence" value="ECO:0007669"/>
    <property type="project" value="UniProtKB-KW"/>
</dbReference>
<evidence type="ECO:0000256" key="9">
    <source>
        <dbReference type="SAM" id="Phobius"/>
    </source>
</evidence>
<dbReference type="Pfam" id="PF20238">
    <property type="entry name" value="BIM1-like_dom"/>
    <property type="match status" value="1"/>
</dbReference>
<evidence type="ECO:0000256" key="7">
    <source>
        <dbReference type="ARBA" id="ARBA00023288"/>
    </source>
</evidence>
<dbReference type="RefSeq" id="XP_008096865.1">
    <property type="nucleotide sequence ID" value="XM_008098674.1"/>
</dbReference>
<sequence length="232" mass="22974">MTRVLLPLLALASVATAHFSLTLPPPLSDSDESEATAPCGGFSISSSTKTTDFYVGGDAIGMKNGHPQSNWLFRATTDLTAAGGWTQLFPIVMQTGLGNFCEPQIVVPGNFTGKKGIVSVVAHSPDGLLYVCSAVNFVSGTAPTRSDCKNATITANFTSDPSLTALMSGDGASAGGASSSGTPTASASASASASTSPNAAAPRVAVGNLFPGIAAGLLASVAAAVGGAAMLF</sequence>
<evidence type="ECO:0000256" key="3">
    <source>
        <dbReference type="ARBA" id="ARBA00022622"/>
    </source>
</evidence>
<dbReference type="Proteomes" id="UP000008782">
    <property type="component" value="Unassembled WGS sequence"/>
</dbReference>
<evidence type="ECO:0000313" key="12">
    <source>
        <dbReference type="EMBL" id="EFQ32845.1"/>
    </source>
</evidence>
<comment type="subcellular location">
    <subcellularLocation>
        <location evidence="1">Cell membrane</location>
        <topology evidence="1">Lipid-anchor</topology>
        <topology evidence="1">GPI-anchor</topology>
    </subcellularLocation>
</comment>
<dbReference type="VEuPathDB" id="FungiDB:GLRG_07989"/>
<dbReference type="InterPro" id="IPR046936">
    <property type="entry name" value="BIM1-like"/>
</dbReference>
<dbReference type="HOGENOM" id="CLU_070647_0_1_1"/>
<dbReference type="EMBL" id="GG697365">
    <property type="protein sequence ID" value="EFQ32845.1"/>
    <property type="molecule type" value="Genomic_DNA"/>
</dbReference>
<keyword evidence="6" id="KW-0325">Glycoprotein</keyword>
<protein>
    <recommendedName>
        <fullName evidence="11">Copper acquisition factor BIM1-like domain-containing protein</fullName>
    </recommendedName>
</protein>
<dbReference type="GeneID" id="24413354"/>
<dbReference type="PANTHER" id="PTHR34992">
    <property type="entry name" value="HYPHAL ANASTAMOSIS-7 PROTEIN"/>
    <property type="match status" value="1"/>
</dbReference>
<evidence type="ECO:0000256" key="6">
    <source>
        <dbReference type="ARBA" id="ARBA00023180"/>
    </source>
</evidence>
<evidence type="ECO:0000256" key="10">
    <source>
        <dbReference type="SAM" id="SignalP"/>
    </source>
</evidence>
<feature type="region of interest" description="Disordered" evidence="8">
    <location>
        <begin position="174"/>
        <end position="193"/>
    </location>
</feature>
<keyword evidence="4 10" id="KW-0732">Signal</keyword>
<dbReference type="GO" id="GO:0005886">
    <property type="term" value="C:plasma membrane"/>
    <property type="evidence" value="ECO:0007669"/>
    <property type="project" value="UniProtKB-SubCell"/>
</dbReference>
<gene>
    <name evidence="12" type="ORF">GLRG_07989</name>
</gene>
<evidence type="ECO:0000256" key="2">
    <source>
        <dbReference type="ARBA" id="ARBA00022475"/>
    </source>
</evidence>
<evidence type="ECO:0000256" key="4">
    <source>
        <dbReference type="ARBA" id="ARBA00022729"/>
    </source>
</evidence>
<dbReference type="PANTHER" id="PTHR34992:SF1">
    <property type="entry name" value="COPPER ACQUISITION FACTOR BIM1-LIKE DOMAIN-CONTAINING PROTEIN"/>
    <property type="match status" value="1"/>
</dbReference>
<dbReference type="InterPro" id="IPR046530">
    <property type="entry name" value="BIM1-like_dom"/>
</dbReference>
<feature type="signal peptide" evidence="10">
    <location>
        <begin position="1"/>
        <end position="17"/>
    </location>
</feature>
<feature type="chain" id="PRO_5003180669" description="Copper acquisition factor BIM1-like domain-containing protein" evidence="10">
    <location>
        <begin position="18"/>
        <end position="232"/>
    </location>
</feature>
<keyword evidence="13" id="KW-1185">Reference proteome</keyword>